<dbReference type="PROSITE" id="PS51819">
    <property type="entry name" value="VOC"/>
    <property type="match status" value="1"/>
</dbReference>
<organism evidence="2 3">
    <name type="scientific">Streptomyces hoynatensis</name>
    <dbReference type="NCBI Taxonomy" id="1141874"/>
    <lineage>
        <taxon>Bacteria</taxon>
        <taxon>Bacillati</taxon>
        <taxon>Actinomycetota</taxon>
        <taxon>Actinomycetes</taxon>
        <taxon>Kitasatosporales</taxon>
        <taxon>Streptomycetaceae</taxon>
        <taxon>Streptomyces</taxon>
    </lineage>
</organism>
<dbReference type="SUPFAM" id="SSF54593">
    <property type="entry name" value="Glyoxalase/Bleomycin resistance protein/Dihydroxybiphenyl dioxygenase"/>
    <property type="match status" value="1"/>
</dbReference>
<evidence type="ECO:0000259" key="1">
    <source>
        <dbReference type="PROSITE" id="PS51819"/>
    </source>
</evidence>
<reference evidence="2 3" key="1">
    <citation type="journal article" date="2014" name="Int. J. Syst. Evol. Microbiol.">
        <title>Streptomyces hoynatensis sp. nov., isolated from deep marine sediment.</title>
        <authorList>
            <person name="Veyisoglu A."/>
            <person name="Sahin N."/>
        </authorList>
    </citation>
    <scope>NUCLEOTIDE SEQUENCE [LARGE SCALE GENOMIC DNA]</scope>
    <source>
        <strain evidence="2 3">KCTC 29097</strain>
    </source>
</reference>
<accession>A0A3A9YQE3</accession>
<comment type="caution">
    <text evidence="2">The sequence shown here is derived from an EMBL/GenBank/DDBJ whole genome shotgun (WGS) entry which is preliminary data.</text>
</comment>
<dbReference type="Proteomes" id="UP000272474">
    <property type="component" value="Unassembled WGS sequence"/>
</dbReference>
<dbReference type="PANTHER" id="PTHR33993:SF14">
    <property type="entry name" value="GB|AAF24581.1"/>
    <property type="match status" value="1"/>
</dbReference>
<dbReference type="EMBL" id="RBAL01000019">
    <property type="protein sequence ID" value="RKN38129.1"/>
    <property type="molecule type" value="Genomic_DNA"/>
</dbReference>
<feature type="domain" description="VOC" evidence="1">
    <location>
        <begin position="4"/>
        <end position="116"/>
    </location>
</feature>
<evidence type="ECO:0000313" key="3">
    <source>
        <dbReference type="Proteomes" id="UP000272474"/>
    </source>
</evidence>
<keyword evidence="3" id="KW-1185">Reference proteome</keyword>
<dbReference type="Gene3D" id="3.10.180.10">
    <property type="entry name" value="2,3-Dihydroxybiphenyl 1,2-Dioxygenase, domain 1"/>
    <property type="match status" value="1"/>
</dbReference>
<sequence>MAGEVAFVELGVADPTLARTFYAGLFGWTFSPGPTEGGLLISGLGVAGGLHGQDPDAPPLVYFRAGDMEAALRKVRELGGSVESVAPDGDPHLQARLGRFVLCRDDQGSPFGLHQPPA</sequence>
<protein>
    <submittedName>
        <fullName evidence="2">VOC family protein</fullName>
    </submittedName>
</protein>
<dbReference type="InterPro" id="IPR037523">
    <property type="entry name" value="VOC_core"/>
</dbReference>
<dbReference type="InterPro" id="IPR052164">
    <property type="entry name" value="Anthracycline_SecMetBiosynth"/>
</dbReference>
<proteinExistence type="predicted"/>
<dbReference type="CDD" id="cd07247">
    <property type="entry name" value="SgaA_N_like"/>
    <property type="match status" value="1"/>
</dbReference>
<gene>
    <name evidence="2" type="ORF">D7294_25095</name>
</gene>
<dbReference type="OrthoDB" id="9793039at2"/>
<dbReference type="AlphaFoldDB" id="A0A3A9YQE3"/>
<dbReference type="PANTHER" id="PTHR33993">
    <property type="entry name" value="GLYOXALASE-RELATED"/>
    <property type="match status" value="1"/>
</dbReference>
<evidence type="ECO:0000313" key="2">
    <source>
        <dbReference type="EMBL" id="RKN38129.1"/>
    </source>
</evidence>
<name>A0A3A9YQE3_9ACTN</name>
<dbReference type="InterPro" id="IPR029068">
    <property type="entry name" value="Glyas_Bleomycin-R_OHBP_Dase"/>
</dbReference>
<dbReference type="RefSeq" id="WP_120683623.1">
    <property type="nucleotide sequence ID" value="NZ_RBAL01000019.1"/>
</dbReference>